<feature type="compositionally biased region" description="Polar residues" evidence="1">
    <location>
        <begin position="1409"/>
        <end position="1442"/>
    </location>
</feature>
<feature type="compositionally biased region" description="Basic and acidic residues" evidence="1">
    <location>
        <begin position="322"/>
        <end position="331"/>
    </location>
</feature>
<feature type="compositionally biased region" description="Pro residues" evidence="1">
    <location>
        <begin position="1471"/>
        <end position="1488"/>
    </location>
</feature>
<feature type="compositionally biased region" description="Polar residues" evidence="1">
    <location>
        <begin position="800"/>
        <end position="809"/>
    </location>
</feature>
<feature type="region of interest" description="Disordered" evidence="1">
    <location>
        <begin position="1621"/>
        <end position="1820"/>
    </location>
</feature>
<keyword evidence="3" id="KW-1185">Reference proteome</keyword>
<name>A0ABP1DUC8_9APHY</name>
<feature type="region of interest" description="Disordered" evidence="1">
    <location>
        <begin position="1057"/>
        <end position="1510"/>
    </location>
</feature>
<feature type="region of interest" description="Disordered" evidence="1">
    <location>
        <begin position="792"/>
        <end position="814"/>
    </location>
</feature>
<accession>A0ABP1DUC8</accession>
<feature type="compositionally biased region" description="Low complexity" evidence="1">
    <location>
        <begin position="1692"/>
        <end position="1701"/>
    </location>
</feature>
<dbReference type="PANTHER" id="PTHR24216:SF65">
    <property type="entry name" value="PAXILLIN-LIKE PROTEIN 1"/>
    <property type="match status" value="1"/>
</dbReference>
<evidence type="ECO:0000313" key="3">
    <source>
        <dbReference type="Proteomes" id="UP001497453"/>
    </source>
</evidence>
<feature type="region of interest" description="Disordered" evidence="1">
    <location>
        <begin position="1"/>
        <end position="20"/>
    </location>
</feature>
<evidence type="ECO:0000256" key="1">
    <source>
        <dbReference type="SAM" id="MobiDB-lite"/>
    </source>
</evidence>
<feature type="compositionally biased region" description="Basic residues" evidence="1">
    <location>
        <begin position="1624"/>
        <end position="1633"/>
    </location>
</feature>
<dbReference type="Proteomes" id="UP001497453">
    <property type="component" value="Chromosome 6"/>
</dbReference>
<feature type="compositionally biased region" description="Basic and acidic residues" evidence="1">
    <location>
        <begin position="1319"/>
        <end position="1329"/>
    </location>
</feature>
<feature type="compositionally biased region" description="Basic and acidic residues" evidence="1">
    <location>
        <begin position="1210"/>
        <end position="1221"/>
    </location>
</feature>
<feature type="compositionally biased region" description="Acidic residues" evidence="1">
    <location>
        <begin position="195"/>
        <end position="213"/>
    </location>
</feature>
<feature type="compositionally biased region" description="Acidic residues" evidence="1">
    <location>
        <begin position="311"/>
        <end position="321"/>
    </location>
</feature>
<proteinExistence type="predicted"/>
<feature type="compositionally biased region" description="Polar residues" evidence="1">
    <location>
        <begin position="1668"/>
        <end position="1681"/>
    </location>
</feature>
<feature type="region of interest" description="Disordered" evidence="1">
    <location>
        <begin position="372"/>
        <end position="423"/>
    </location>
</feature>
<gene>
    <name evidence="2" type="ORF">GFSPODELE1_LOCUS8289</name>
</gene>
<feature type="compositionally biased region" description="Acidic residues" evidence="1">
    <location>
        <begin position="392"/>
        <end position="402"/>
    </location>
</feature>
<dbReference type="PANTHER" id="PTHR24216">
    <property type="entry name" value="PAXILLIN-RELATED"/>
    <property type="match status" value="1"/>
</dbReference>
<feature type="compositionally biased region" description="Acidic residues" evidence="1">
    <location>
        <begin position="521"/>
        <end position="534"/>
    </location>
</feature>
<feature type="compositionally biased region" description="Acidic residues" evidence="1">
    <location>
        <begin position="236"/>
        <end position="253"/>
    </location>
</feature>
<feature type="compositionally biased region" description="Basic and acidic residues" evidence="1">
    <location>
        <begin position="1059"/>
        <end position="1082"/>
    </location>
</feature>
<feature type="region of interest" description="Disordered" evidence="1">
    <location>
        <begin position="46"/>
        <end position="293"/>
    </location>
</feature>
<feature type="compositionally biased region" description="Basic and acidic residues" evidence="1">
    <location>
        <begin position="509"/>
        <end position="520"/>
    </location>
</feature>
<feature type="compositionally biased region" description="Basic and acidic residues" evidence="1">
    <location>
        <begin position="545"/>
        <end position="554"/>
    </location>
</feature>
<feature type="region of interest" description="Disordered" evidence="1">
    <location>
        <begin position="311"/>
        <end position="342"/>
    </location>
</feature>
<feature type="compositionally biased region" description="Basic and acidic residues" evidence="1">
    <location>
        <begin position="49"/>
        <end position="63"/>
    </location>
</feature>
<feature type="compositionally biased region" description="Basic and acidic residues" evidence="1">
    <location>
        <begin position="83"/>
        <end position="99"/>
    </location>
</feature>
<feature type="compositionally biased region" description="Acidic residues" evidence="1">
    <location>
        <begin position="151"/>
        <end position="162"/>
    </location>
</feature>
<reference evidence="3" key="1">
    <citation type="submission" date="2024-04" db="EMBL/GenBank/DDBJ databases">
        <authorList>
            <person name="Shaw F."/>
            <person name="Minotto A."/>
        </authorList>
    </citation>
    <scope>NUCLEOTIDE SEQUENCE [LARGE SCALE GENOMIC DNA]</scope>
</reference>
<feature type="compositionally biased region" description="Polar residues" evidence="1">
    <location>
        <begin position="1247"/>
        <end position="1263"/>
    </location>
</feature>
<organism evidence="2 3">
    <name type="scientific">Somion occarium</name>
    <dbReference type="NCBI Taxonomy" id="3059160"/>
    <lineage>
        <taxon>Eukaryota</taxon>
        <taxon>Fungi</taxon>
        <taxon>Dikarya</taxon>
        <taxon>Basidiomycota</taxon>
        <taxon>Agaricomycotina</taxon>
        <taxon>Agaricomycetes</taxon>
        <taxon>Polyporales</taxon>
        <taxon>Cerrenaceae</taxon>
        <taxon>Somion</taxon>
    </lineage>
</organism>
<evidence type="ECO:0000313" key="2">
    <source>
        <dbReference type="EMBL" id="CAL1711330.1"/>
    </source>
</evidence>
<feature type="compositionally biased region" description="Basic residues" evidence="1">
    <location>
        <begin position="1811"/>
        <end position="1820"/>
    </location>
</feature>
<feature type="compositionally biased region" description="Low complexity" evidence="1">
    <location>
        <begin position="1732"/>
        <end position="1741"/>
    </location>
</feature>
<feature type="compositionally biased region" description="Basic residues" evidence="1">
    <location>
        <begin position="1777"/>
        <end position="1793"/>
    </location>
</feature>
<feature type="region of interest" description="Disordered" evidence="1">
    <location>
        <begin position="437"/>
        <end position="607"/>
    </location>
</feature>
<protein>
    <submittedName>
        <fullName evidence="2">Uncharacterized protein</fullName>
    </submittedName>
</protein>
<feature type="compositionally biased region" description="Acidic residues" evidence="1">
    <location>
        <begin position="100"/>
        <end position="123"/>
    </location>
</feature>
<feature type="compositionally biased region" description="Polar residues" evidence="1">
    <location>
        <begin position="457"/>
        <end position="470"/>
    </location>
</feature>
<dbReference type="EMBL" id="OZ037949">
    <property type="protein sequence ID" value="CAL1711330.1"/>
    <property type="molecule type" value="Genomic_DNA"/>
</dbReference>
<sequence>MSTWRTNPRYPVPTPASLRAPIYNPYDKFTATQFNAWIGDLTSQLKRALGREEPPPATEHAEEQPAPGDVSTYEDGAAEDSFAEVKARRAAKGKERAQDYEEEVSEVSGEDYGSEEEEYEEEQQQQQRLGWSEARWDHANGDGPGPYDQDAGSEEEGSDIMEETGVHEAEVIEILSDEEEPEPRAPVRPVPQGLENEDEGEGEGYDEEYEEDELRSSPPRPPIDQDLGYRIQRGEVEDEYEEDEVEGEVEDLEPPQGKPGEGEVEIPDAWQGPSTYAEDFYSGGDLPPNASQVGSIHLLPTEADAVDLEEEIEGPDEENEEFSPRQPRDVEIPDAWDGPRTYAEDFYAGGELRDDPSKLTPFHLTPQVLTPLREEETVTPAGTESHEHEVIDVDEEEVEADAEITQVSRRARSGSPIHEEDFDASALDNIYAQLDEDEEAEVGYAEVAETEDVLEKSATSFMRGSASSPNRSKHERPSEPRVSPSGHVDWNYPPAFSSGRMASRSGHLKTPEDEQQREEQEILEISDDDEEDNDVGPIPLGTSDLDIHHDHVDMPSDDSYVDPNDVLDAASAKLQDDGKINQEPLPVSPDVATGEQLPPHHDDASAPPMDEAAIYAELEEMYTMHDEFVDVENRGVAEASFDADTSMNVGFAEAQAESGVVDDSLPDQADVLGFLASFTNATNAPEVVVAAEDVQELPGPDTRSLEEQIELATDEILHAESEFVEQLRSQAEAPGPAPEEFQAQLNYVVTEVLSENDRLDNIPDVVSFDIMTDAGGDMLPVPWDFTVEEPMTEGRRTEEPSSIASSYETSPVPVEESIQVESSAEVSLETQEQESEAMNLVEEVLAPDVTTQETEDENEVHGMFFMPEFIPEQGAPYVVMEMEEQQIVDEIVAAIDVVTDVGTRPITPTDFSVEEAVTEGRRTEEPDFIVTSLTPSPGPVQPDIISSVATEPLDAESAIRDITSHSSGLKYVVADAESEDERPRRRRYRFVHTPSPSREDLAKARASSLSARGSIASLDVNAAADAGQASVEANETHGKLELESATTGIPAVTVSSEQIEEKGPPDEHLKPSSASPHEELHLLESGIPMPVSADPAVPDPISEVGTPSPASPSSDFNGGQPDYAGSSGASLRERLAATLIKRNTGRSPSGLFTPLTEAPQEIPLESQVQDSAQDKTDVVAEDTDQGVLDAGTKSMHVEDFQDDESIASSRPDDTRDVHHDDVDADGDVDPDYIERSHELTSVDLSPLPNQDIGQDSFEVSGTEGQVVAETAEGNTRDDEGPSAENELAYPESDVEQDATIVDQLTRVDDTESVASTEQATKEPEEHGDAVSESSRPLKRKRRSPPAGPPRLTRSMSTRGKDEEIKSVTSKGKGRASEMPDDGASVTSSIADDSSEFRMGPSTKGFARSRGTSRASSVASSLQDTVSVPSQPSPTTDRATSTLPLPFIHTNGVLHHQHGRPPSLLKLQPVQRPQPPPPSHPSPSPPSQPQPLHEKPETLPTAPTAGASNALVVPTPSDIVIPSSSPVTRSNCRFHKISLPREEKGPRIFFVVPGCSLSNAELMEEEQIVDHGIAVVENVNTLVRGVEGLGFNSYLIGALRQLVGVDLLREEEIFYLPQPGEHYRQTRKPKRKHRVSIDGRALPTSGLSGSAVHRLAGSSHSPMKVPPSQAESISTVASSRAFGSQKSGKRSASRSASGSTKALSDNEEAPPPKRKRGRPKKVDKAAEEPSQLSAVASASASVESRPKVRRSRRLGADAAAYKPNENERESSEEDGPAKRKKGKRGAAAKGTKRSRTVETTGEDGDRPAAETKRRRVRGSST</sequence>
<feature type="compositionally biased region" description="Acidic residues" evidence="1">
    <location>
        <begin position="1222"/>
        <end position="1231"/>
    </location>
</feature>